<dbReference type="RefSeq" id="WP_092541919.1">
    <property type="nucleotide sequence ID" value="NZ_FOKV01000003.1"/>
</dbReference>
<keyword evidence="3" id="KW-0731">Sigma factor</keyword>
<dbReference type="PANTHER" id="PTHR43133:SF45">
    <property type="entry name" value="RNA POLYMERASE ECF-TYPE SIGMA FACTOR"/>
    <property type="match status" value="1"/>
</dbReference>
<dbReference type="OrthoDB" id="9780326at2"/>
<dbReference type="STRING" id="1334022.SAMN04487907_103192"/>
<dbReference type="NCBIfam" id="TIGR02937">
    <property type="entry name" value="sigma70-ECF"/>
    <property type="match status" value="1"/>
</dbReference>
<dbReference type="Proteomes" id="UP000199438">
    <property type="component" value="Unassembled WGS sequence"/>
</dbReference>
<keyword evidence="2" id="KW-0805">Transcription regulation</keyword>
<dbReference type="InterPro" id="IPR013325">
    <property type="entry name" value="RNA_pol_sigma_r2"/>
</dbReference>
<dbReference type="GO" id="GO:0003677">
    <property type="term" value="F:DNA binding"/>
    <property type="evidence" value="ECO:0007669"/>
    <property type="project" value="InterPro"/>
</dbReference>
<reference evidence="8" key="1">
    <citation type="submission" date="2016-10" db="EMBL/GenBank/DDBJ databases">
        <authorList>
            <person name="Varghese N."/>
            <person name="Submissions S."/>
        </authorList>
    </citation>
    <scope>NUCLEOTIDE SEQUENCE [LARGE SCALE GENOMIC DNA]</scope>
    <source>
        <strain evidence="8">DSM 24499</strain>
    </source>
</reference>
<evidence type="ECO:0000256" key="2">
    <source>
        <dbReference type="ARBA" id="ARBA00023015"/>
    </source>
</evidence>
<name>A0A1I1HWQ9_9FLAO</name>
<gene>
    <name evidence="7" type="ORF">SAMN04487907_103192</name>
</gene>
<dbReference type="InterPro" id="IPR039425">
    <property type="entry name" value="RNA_pol_sigma-70-like"/>
</dbReference>
<dbReference type="PANTHER" id="PTHR43133">
    <property type="entry name" value="RNA POLYMERASE ECF-TYPE SIGMA FACTO"/>
    <property type="match status" value="1"/>
</dbReference>
<organism evidence="7 8">
    <name type="scientific">Zunongwangia mangrovi</name>
    <dbReference type="NCBI Taxonomy" id="1334022"/>
    <lineage>
        <taxon>Bacteria</taxon>
        <taxon>Pseudomonadati</taxon>
        <taxon>Bacteroidota</taxon>
        <taxon>Flavobacteriia</taxon>
        <taxon>Flavobacteriales</taxon>
        <taxon>Flavobacteriaceae</taxon>
        <taxon>Zunongwangia</taxon>
    </lineage>
</organism>
<evidence type="ECO:0000256" key="4">
    <source>
        <dbReference type="ARBA" id="ARBA00023163"/>
    </source>
</evidence>
<dbReference type="InterPro" id="IPR014284">
    <property type="entry name" value="RNA_pol_sigma-70_dom"/>
</dbReference>
<dbReference type="GO" id="GO:0006352">
    <property type="term" value="P:DNA-templated transcription initiation"/>
    <property type="evidence" value="ECO:0007669"/>
    <property type="project" value="InterPro"/>
</dbReference>
<keyword evidence="4" id="KW-0804">Transcription</keyword>
<dbReference type="SUPFAM" id="SSF88659">
    <property type="entry name" value="Sigma3 and sigma4 domains of RNA polymerase sigma factors"/>
    <property type="match status" value="1"/>
</dbReference>
<dbReference type="GO" id="GO:0016987">
    <property type="term" value="F:sigma factor activity"/>
    <property type="evidence" value="ECO:0007669"/>
    <property type="project" value="UniProtKB-KW"/>
</dbReference>
<sequence>MKSAKEDILQHIEENKNLIFKVVNAYSYYPEEQEDLIQEIIINLLKSYEKFDHAVKITTWMYKIAFNVVISYNRKIKTQEKYFVPLKEKLVHIQEENKTEENENIKKLNQFIQELKPLNKAIMIMYLDNKTHQEIAAVLGISETNVGTKINRIKKELKKKFKK</sequence>
<dbReference type="Gene3D" id="1.10.10.10">
    <property type="entry name" value="Winged helix-like DNA-binding domain superfamily/Winged helix DNA-binding domain"/>
    <property type="match status" value="1"/>
</dbReference>
<dbReference type="Pfam" id="PF04542">
    <property type="entry name" value="Sigma70_r2"/>
    <property type="match status" value="1"/>
</dbReference>
<accession>A0A1I1HWQ9</accession>
<feature type="domain" description="RNA polymerase sigma factor 70 region 4 type 2" evidence="6">
    <location>
        <begin position="107"/>
        <end position="157"/>
    </location>
</feature>
<keyword evidence="8" id="KW-1185">Reference proteome</keyword>
<dbReference type="InterPro" id="IPR036388">
    <property type="entry name" value="WH-like_DNA-bd_sf"/>
</dbReference>
<evidence type="ECO:0000313" key="7">
    <source>
        <dbReference type="EMBL" id="SFC28012.1"/>
    </source>
</evidence>
<evidence type="ECO:0000256" key="1">
    <source>
        <dbReference type="ARBA" id="ARBA00010641"/>
    </source>
</evidence>
<proteinExistence type="inferred from homology"/>
<dbReference type="Gene3D" id="1.10.1740.10">
    <property type="match status" value="1"/>
</dbReference>
<evidence type="ECO:0000259" key="6">
    <source>
        <dbReference type="Pfam" id="PF08281"/>
    </source>
</evidence>
<evidence type="ECO:0000259" key="5">
    <source>
        <dbReference type="Pfam" id="PF04542"/>
    </source>
</evidence>
<evidence type="ECO:0000313" key="8">
    <source>
        <dbReference type="Proteomes" id="UP000199438"/>
    </source>
</evidence>
<comment type="similarity">
    <text evidence="1">Belongs to the sigma-70 factor family. ECF subfamily.</text>
</comment>
<dbReference type="EMBL" id="FOKV01000003">
    <property type="protein sequence ID" value="SFC28012.1"/>
    <property type="molecule type" value="Genomic_DNA"/>
</dbReference>
<evidence type="ECO:0000256" key="3">
    <source>
        <dbReference type="ARBA" id="ARBA00023082"/>
    </source>
</evidence>
<feature type="domain" description="RNA polymerase sigma-70 region 2" evidence="5">
    <location>
        <begin position="12"/>
        <end position="75"/>
    </location>
</feature>
<dbReference type="AlphaFoldDB" id="A0A1I1HWQ9"/>
<dbReference type="InterPro" id="IPR013324">
    <property type="entry name" value="RNA_pol_sigma_r3/r4-like"/>
</dbReference>
<protein>
    <submittedName>
        <fullName evidence="7">RNA polymerase sigma-70 factor, ECF subfamily</fullName>
    </submittedName>
</protein>
<dbReference type="InterPro" id="IPR007627">
    <property type="entry name" value="RNA_pol_sigma70_r2"/>
</dbReference>
<dbReference type="InterPro" id="IPR013249">
    <property type="entry name" value="RNA_pol_sigma70_r4_t2"/>
</dbReference>
<dbReference type="SUPFAM" id="SSF88946">
    <property type="entry name" value="Sigma2 domain of RNA polymerase sigma factors"/>
    <property type="match status" value="1"/>
</dbReference>
<dbReference type="Pfam" id="PF08281">
    <property type="entry name" value="Sigma70_r4_2"/>
    <property type="match status" value="1"/>
</dbReference>